<dbReference type="Proteomes" id="UP000178606">
    <property type="component" value="Unassembled WGS sequence"/>
</dbReference>
<gene>
    <name evidence="6" type="ORF">A3F84_14640</name>
</gene>
<evidence type="ECO:0000313" key="7">
    <source>
        <dbReference type="Proteomes" id="UP000178606"/>
    </source>
</evidence>
<sequence>MVHFVHISDTHIGPTADYTLYGARTLPPLERVVERINALPVRPDFVMHTGDVVAQPDPEAYRLAAGVMDRLPAPVYYVTGNHDRSRDIRAFLRMGPRVDLAKGEDALAYRFGLRGHRMIVLDARGPDSIDPHGLLPEAQLQALRREVEEGDLPLTVFVHFPPAPLGSPWLDEGMLLLNGGDLHQVLVAARERLRGVFFGHVHRGMHVLRDGVLYSSVGSTFCQFTAWPSDERPGFEAGGPGCFNFVTLLSEGCLVKEHTA</sequence>
<comment type="similarity">
    <text evidence="4">Belongs to the cyclic nucleotide phosphodiesterase class-III family.</text>
</comment>
<dbReference type="InterPro" id="IPR029052">
    <property type="entry name" value="Metallo-depent_PP-like"/>
</dbReference>
<dbReference type="InterPro" id="IPR050884">
    <property type="entry name" value="CNP_phosphodiesterase-III"/>
</dbReference>
<dbReference type="SUPFAM" id="SSF56300">
    <property type="entry name" value="Metallo-dependent phosphatases"/>
    <property type="match status" value="1"/>
</dbReference>
<evidence type="ECO:0000256" key="2">
    <source>
        <dbReference type="ARBA" id="ARBA00022801"/>
    </source>
</evidence>
<proteinExistence type="inferred from homology"/>
<dbReference type="AlphaFoldDB" id="A0A1F6CDD8"/>
<protein>
    <recommendedName>
        <fullName evidence="5">Calcineurin-like phosphoesterase domain-containing protein</fullName>
    </recommendedName>
</protein>
<reference evidence="6 7" key="1">
    <citation type="journal article" date="2016" name="Nat. Commun.">
        <title>Thousands of microbial genomes shed light on interconnected biogeochemical processes in an aquifer system.</title>
        <authorList>
            <person name="Anantharaman K."/>
            <person name="Brown C.T."/>
            <person name="Hug L.A."/>
            <person name="Sharon I."/>
            <person name="Castelle C.J."/>
            <person name="Probst A.J."/>
            <person name="Thomas B.C."/>
            <person name="Singh A."/>
            <person name="Wilkins M.J."/>
            <person name="Karaoz U."/>
            <person name="Brodie E.L."/>
            <person name="Williams K.H."/>
            <person name="Hubbard S.S."/>
            <person name="Banfield J.F."/>
        </authorList>
    </citation>
    <scope>NUCLEOTIDE SEQUENCE [LARGE SCALE GENOMIC DNA]</scope>
    <source>
        <strain evidence="7">RIFCSPLOWO2_12_FULL_64_10</strain>
    </source>
</reference>
<evidence type="ECO:0000313" key="6">
    <source>
        <dbReference type="EMBL" id="OGG47204.1"/>
    </source>
</evidence>
<dbReference type="EMBL" id="MFKF01000268">
    <property type="protein sequence ID" value="OGG47204.1"/>
    <property type="molecule type" value="Genomic_DNA"/>
</dbReference>
<dbReference type="PANTHER" id="PTHR42988">
    <property type="entry name" value="PHOSPHOHYDROLASE"/>
    <property type="match status" value="1"/>
</dbReference>
<evidence type="ECO:0000256" key="3">
    <source>
        <dbReference type="ARBA" id="ARBA00023004"/>
    </source>
</evidence>
<organism evidence="6 7">
    <name type="scientific">Handelsmanbacteria sp. (strain RIFCSPLOWO2_12_FULL_64_10)</name>
    <dbReference type="NCBI Taxonomy" id="1817868"/>
    <lineage>
        <taxon>Bacteria</taxon>
        <taxon>Candidatus Handelsmaniibacteriota</taxon>
    </lineage>
</organism>
<dbReference type="PANTHER" id="PTHR42988:SF2">
    <property type="entry name" value="CYCLIC NUCLEOTIDE PHOSPHODIESTERASE CBUA0032-RELATED"/>
    <property type="match status" value="1"/>
</dbReference>
<keyword evidence="1" id="KW-0479">Metal-binding</keyword>
<dbReference type="Gene3D" id="3.60.21.10">
    <property type="match status" value="1"/>
</dbReference>
<keyword evidence="2" id="KW-0378">Hydrolase</keyword>
<comment type="caution">
    <text evidence="6">The sequence shown here is derived from an EMBL/GenBank/DDBJ whole genome shotgun (WGS) entry which is preliminary data.</text>
</comment>
<accession>A0A1F6CDD8</accession>
<dbReference type="InterPro" id="IPR004843">
    <property type="entry name" value="Calcineurin-like_PHP"/>
</dbReference>
<feature type="domain" description="Calcineurin-like phosphoesterase" evidence="5">
    <location>
        <begin position="3"/>
        <end position="203"/>
    </location>
</feature>
<name>A0A1F6CDD8_HANXR</name>
<evidence type="ECO:0000256" key="1">
    <source>
        <dbReference type="ARBA" id="ARBA00022723"/>
    </source>
</evidence>
<evidence type="ECO:0000256" key="4">
    <source>
        <dbReference type="ARBA" id="ARBA00025742"/>
    </source>
</evidence>
<dbReference type="GO" id="GO:0016787">
    <property type="term" value="F:hydrolase activity"/>
    <property type="evidence" value="ECO:0007669"/>
    <property type="project" value="UniProtKB-KW"/>
</dbReference>
<dbReference type="GO" id="GO:0046872">
    <property type="term" value="F:metal ion binding"/>
    <property type="evidence" value="ECO:0007669"/>
    <property type="project" value="UniProtKB-KW"/>
</dbReference>
<dbReference type="Pfam" id="PF00149">
    <property type="entry name" value="Metallophos"/>
    <property type="match status" value="1"/>
</dbReference>
<keyword evidence="3" id="KW-0408">Iron</keyword>
<evidence type="ECO:0000259" key="5">
    <source>
        <dbReference type="Pfam" id="PF00149"/>
    </source>
</evidence>